<dbReference type="AlphaFoldDB" id="A0A6A1WQ33"/>
<dbReference type="SMART" id="SM00575">
    <property type="entry name" value="ZnF_PMZ"/>
    <property type="match status" value="1"/>
</dbReference>
<evidence type="ECO:0000256" key="6">
    <source>
        <dbReference type="RuleBase" id="RU367018"/>
    </source>
</evidence>
<accession>A0A6A1WQ33</accession>
<comment type="subcellular location">
    <subcellularLocation>
        <location evidence="6">Nucleus</location>
    </subcellularLocation>
</comment>
<evidence type="ECO:0000313" key="9">
    <source>
        <dbReference type="EMBL" id="KAB1225937.1"/>
    </source>
</evidence>
<keyword evidence="3 5" id="KW-0863">Zinc-finger</keyword>
<comment type="caution">
    <text evidence="9">The sequence shown here is derived from an EMBL/GenBank/DDBJ whole genome shotgun (WGS) entry which is preliminary data.</text>
</comment>
<feature type="region of interest" description="Disordered" evidence="7">
    <location>
        <begin position="321"/>
        <end position="344"/>
    </location>
</feature>
<dbReference type="InterPro" id="IPR006564">
    <property type="entry name" value="Znf_PMZ"/>
</dbReference>
<evidence type="ECO:0000313" key="10">
    <source>
        <dbReference type="Proteomes" id="UP000516437"/>
    </source>
</evidence>
<reference evidence="9 10" key="1">
    <citation type="journal article" date="2019" name="Plant Biotechnol. J.">
        <title>The red bayberry genome and genetic basis of sex determination.</title>
        <authorList>
            <person name="Jia H.M."/>
            <person name="Jia H.J."/>
            <person name="Cai Q.L."/>
            <person name="Wang Y."/>
            <person name="Zhao H.B."/>
            <person name="Yang W.F."/>
            <person name="Wang G.Y."/>
            <person name="Li Y.H."/>
            <person name="Zhan D.L."/>
            <person name="Shen Y.T."/>
            <person name="Niu Q.F."/>
            <person name="Chang L."/>
            <person name="Qiu J."/>
            <person name="Zhao L."/>
            <person name="Xie H.B."/>
            <person name="Fu W.Y."/>
            <person name="Jin J."/>
            <person name="Li X.W."/>
            <person name="Jiao Y."/>
            <person name="Zhou C.C."/>
            <person name="Tu T."/>
            <person name="Chai C.Y."/>
            <person name="Gao J.L."/>
            <person name="Fan L.J."/>
            <person name="van de Weg E."/>
            <person name="Wang J.Y."/>
            <person name="Gao Z.S."/>
        </authorList>
    </citation>
    <scope>NUCLEOTIDE SEQUENCE [LARGE SCALE GENOMIC DNA]</scope>
    <source>
        <tissue evidence="9">Leaves</tissue>
    </source>
</reference>
<dbReference type="PANTHER" id="PTHR31669">
    <property type="entry name" value="PROTEIN FAR1-RELATED SEQUENCE 10-RELATED"/>
    <property type="match status" value="1"/>
</dbReference>
<evidence type="ECO:0000256" key="5">
    <source>
        <dbReference type="PROSITE-ProRule" id="PRU00325"/>
    </source>
</evidence>
<feature type="domain" description="SWIM-type" evidence="8">
    <location>
        <begin position="46"/>
        <end position="80"/>
    </location>
</feature>
<dbReference type="Pfam" id="PF04434">
    <property type="entry name" value="SWIM"/>
    <property type="match status" value="1"/>
</dbReference>
<gene>
    <name evidence="9" type="ORF">CJ030_MR1G005468</name>
</gene>
<dbReference type="PROSITE" id="PS50966">
    <property type="entry name" value="ZF_SWIM"/>
    <property type="match status" value="1"/>
</dbReference>
<dbReference type="GO" id="GO:0006355">
    <property type="term" value="P:regulation of DNA-templated transcription"/>
    <property type="evidence" value="ECO:0007669"/>
    <property type="project" value="UniProtKB-UniRule"/>
</dbReference>
<keyword evidence="2 6" id="KW-0479">Metal-binding</keyword>
<dbReference type="GO" id="GO:0008270">
    <property type="term" value="F:zinc ion binding"/>
    <property type="evidence" value="ECO:0007669"/>
    <property type="project" value="UniProtKB-UniRule"/>
</dbReference>
<evidence type="ECO:0000256" key="3">
    <source>
        <dbReference type="ARBA" id="ARBA00022771"/>
    </source>
</evidence>
<proteinExistence type="inferred from homology"/>
<keyword evidence="4 6" id="KW-0862">Zinc</keyword>
<dbReference type="PANTHER" id="PTHR31669:SF251">
    <property type="entry name" value="PROTEIN FAR1-RELATED SEQUENCE"/>
    <property type="match status" value="1"/>
</dbReference>
<feature type="region of interest" description="Disordered" evidence="7">
    <location>
        <begin position="189"/>
        <end position="212"/>
    </location>
</feature>
<sequence length="344" mass="38648">MLRLYGAITKAGYVCLTVGWKLLGLKTLRYMYAVWPKTITVQHQRYVIHEENGVYHCSCKYFNFLGIICSHIIFVMRAKRFFAIPDAYILSRWIRDARRTVAPINRSQSTDDPTILKVVNRRRYVNQFASLRHRHRAKNKSWPIFDHYYQELEKELDQLLDEVDLAAPASDGSEWVLISPLLQKVHSGKAFDPDESEDVQHSQDVQGPPRSRCWRARLQSEPGCRDIALARAGALEIPDPASLGGSRIFRPCQAPNPWKFQAQSRAGGSGNSKPRRARGLSKFQALLSAQCPATLGRLGLLALGIPGAIGAGNSRASLAELGARTSSSQRKDTSRKDISTYKNK</sequence>
<comment type="function">
    <text evidence="6">Putative transcription activator involved in regulating light control of development.</text>
</comment>
<keyword evidence="6" id="KW-0539">Nucleus</keyword>
<keyword evidence="10" id="KW-1185">Reference proteome</keyword>
<evidence type="ECO:0000256" key="1">
    <source>
        <dbReference type="ARBA" id="ARBA00005889"/>
    </source>
</evidence>
<evidence type="ECO:0000256" key="4">
    <source>
        <dbReference type="ARBA" id="ARBA00022833"/>
    </source>
</evidence>
<protein>
    <recommendedName>
        <fullName evidence="6">Protein FAR1-RELATED SEQUENCE</fullName>
    </recommendedName>
</protein>
<dbReference type="Proteomes" id="UP000516437">
    <property type="component" value="Chromosome 1"/>
</dbReference>
<name>A0A6A1WQ33_9ROSI</name>
<dbReference type="OrthoDB" id="1422294at2759"/>
<comment type="similarity">
    <text evidence="1 6">Belongs to the FHY3/FAR1 family.</text>
</comment>
<evidence type="ECO:0000256" key="2">
    <source>
        <dbReference type="ARBA" id="ARBA00022723"/>
    </source>
</evidence>
<feature type="compositionally biased region" description="Basic and acidic residues" evidence="7">
    <location>
        <begin position="329"/>
        <end position="344"/>
    </location>
</feature>
<dbReference type="InterPro" id="IPR007527">
    <property type="entry name" value="Znf_SWIM"/>
</dbReference>
<dbReference type="InterPro" id="IPR031052">
    <property type="entry name" value="FHY3/FAR1"/>
</dbReference>
<dbReference type="EMBL" id="RXIC02000019">
    <property type="protein sequence ID" value="KAB1225937.1"/>
    <property type="molecule type" value="Genomic_DNA"/>
</dbReference>
<dbReference type="GO" id="GO:0005634">
    <property type="term" value="C:nucleus"/>
    <property type="evidence" value="ECO:0007669"/>
    <property type="project" value="UniProtKB-SubCell"/>
</dbReference>
<organism evidence="9 10">
    <name type="scientific">Morella rubra</name>
    <name type="common">Chinese bayberry</name>
    <dbReference type="NCBI Taxonomy" id="262757"/>
    <lineage>
        <taxon>Eukaryota</taxon>
        <taxon>Viridiplantae</taxon>
        <taxon>Streptophyta</taxon>
        <taxon>Embryophyta</taxon>
        <taxon>Tracheophyta</taxon>
        <taxon>Spermatophyta</taxon>
        <taxon>Magnoliopsida</taxon>
        <taxon>eudicotyledons</taxon>
        <taxon>Gunneridae</taxon>
        <taxon>Pentapetalae</taxon>
        <taxon>rosids</taxon>
        <taxon>fabids</taxon>
        <taxon>Fagales</taxon>
        <taxon>Myricaceae</taxon>
        <taxon>Morella</taxon>
    </lineage>
</organism>
<evidence type="ECO:0000259" key="8">
    <source>
        <dbReference type="PROSITE" id="PS50966"/>
    </source>
</evidence>
<evidence type="ECO:0000256" key="7">
    <source>
        <dbReference type="SAM" id="MobiDB-lite"/>
    </source>
</evidence>